<dbReference type="SMART" id="SM00984">
    <property type="entry name" value="UDPG_MGDP_dh_C"/>
    <property type="match status" value="1"/>
</dbReference>
<dbReference type="InterPro" id="IPR001732">
    <property type="entry name" value="UDP-Glc/GDP-Man_DH_N"/>
</dbReference>
<dbReference type="PIRSF" id="PIRSF500136">
    <property type="entry name" value="UDP_ManNAc_DH"/>
    <property type="match status" value="1"/>
</dbReference>
<dbReference type="InterPro" id="IPR014026">
    <property type="entry name" value="UDP-Glc/GDP-Man_DH_dimer"/>
</dbReference>
<dbReference type="Gene3D" id="3.40.50.720">
    <property type="entry name" value="NAD(P)-binding Rossmann-like Domain"/>
    <property type="match status" value="2"/>
</dbReference>
<dbReference type="Proteomes" id="UP000568877">
    <property type="component" value="Unassembled WGS sequence"/>
</dbReference>
<dbReference type="GO" id="GO:0016628">
    <property type="term" value="F:oxidoreductase activity, acting on the CH-CH group of donors, NAD or NADP as acceptor"/>
    <property type="evidence" value="ECO:0007669"/>
    <property type="project" value="InterPro"/>
</dbReference>
<dbReference type="InterPro" id="IPR028359">
    <property type="entry name" value="UDP_ManNAc/GlcNAc_DH"/>
</dbReference>
<evidence type="ECO:0000256" key="2">
    <source>
        <dbReference type="ARBA" id="ARBA00023002"/>
    </source>
</evidence>
<dbReference type="InterPro" id="IPR014027">
    <property type="entry name" value="UDP-Glc/GDP-Man_DH_C"/>
</dbReference>
<dbReference type="PANTHER" id="PTHR43491:SF2">
    <property type="entry name" value="UDP-N-ACETYL-D-MANNOSAMINE DEHYDROGENASE"/>
    <property type="match status" value="1"/>
</dbReference>
<evidence type="ECO:0000313" key="6">
    <source>
        <dbReference type="Proteomes" id="UP000568877"/>
    </source>
</evidence>
<dbReference type="AlphaFoldDB" id="A0A6V8PPB1"/>
<dbReference type="InterPro" id="IPR036220">
    <property type="entry name" value="UDP-Glc/GDP-Man_DH_C_sf"/>
</dbReference>
<evidence type="ECO:0000259" key="4">
    <source>
        <dbReference type="SMART" id="SM00984"/>
    </source>
</evidence>
<dbReference type="PIRSF" id="PIRSF000124">
    <property type="entry name" value="UDPglc_GDPman_dh"/>
    <property type="match status" value="1"/>
</dbReference>
<dbReference type="InterPro" id="IPR008927">
    <property type="entry name" value="6-PGluconate_DH-like_C_sf"/>
</dbReference>
<feature type="non-terminal residue" evidence="5">
    <location>
        <position position="1"/>
    </location>
</feature>
<dbReference type="SUPFAM" id="SSF52413">
    <property type="entry name" value="UDP-glucose/GDP-mannose dehydrogenase C-terminal domain"/>
    <property type="match status" value="1"/>
</dbReference>
<dbReference type="GO" id="GO:0051287">
    <property type="term" value="F:NAD binding"/>
    <property type="evidence" value="ECO:0007669"/>
    <property type="project" value="InterPro"/>
</dbReference>
<dbReference type="PANTHER" id="PTHR43491">
    <property type="entry name" value="UDP-N-ACETYL-D-MANNOSAMINE DEHYDROGENASE"/>
    <property type="match status" value="1"/>
</dbReference>
<accession>A0A6V8PPB1</accession>
<organism evidence="5 6">
    <name type="scientific">Candidatus Hakubella thermalkaliphila</name>
    <dbReference type="NCBI Taxonomy" id="2754717"/>
    <lineage>
        <taxon>Bacteria</taxon>
        <taxon>Bacillati</taxon>
        <taxon>Actinomycetota</taxon>
        <taxon>Actinomycetota incertae sedis</taxon>
        <taxon>Candidatus Hakubellales</taxon>
        <taxon>Candidatus Hakubellaceae</taxon>
        <taxon>Candidatus Hakubella</taxon>
    </lineage>
</organism>
<dbReference type="GO" id="GO:0016616">
    <property type="term" value="F:oxidoreductase activity, acting on the CH-OH group of donors, NAD or NADP as acceptor"/>
    <property type="evidence" value="ECO:0007669"/>
    <property type="project" value="InterPro"/>
</dbReference>
<dbReference type="GO" id="GO:0000271">
    <property type="term" value="P:polysaccharide biosynthetic process"/>
    <property type="evidence" value="ECO:0007669"/>
    <property type="project" value="InterPro"/>
</dbReference>
<dbReference type="Pfam" id="PF03720">
    <property type="entry name" value="UDPG_MGDP_dh_C"/>
    <property type="match status" value="1"/>
</dbReference>
<evidence type="ECO:0000256" key="3">
    <source>
        <dbReference type="ARBA" id="ARBA00023027"/>
    </source>
</evidence>
<keyword evidence="2" id="KW-0560">Oxidoreductase</keyword>
<sequence>FRISFFGHHVNNFLPFAIVIIESTIPTLTCREIITPLIEKTGLTVGEEILLAHCQERILPGNLFYEMVHNDRVIGGINEASGQAAREIYQSFVMGDLYLTDDVTAELCKLMENTYRDVNIALANEFALVAQGLGVDIKKAIYLANKHPRVNILNPGIGVGGHCISIDPWFIKEVDPQNCKLIFTARMINDEMPNKIASKIRKKLRGIPEPRIIALGATYKPNTCDLRESPALRIVHVLREDGYKVQVYDPLAKEYAHDSILQVAKGADCIVVLVEHDVIMMELAEKWDEINKVMRHPIIMRFWAPPKDLDP</sequence>
<proteinExistence type="inferred from homology"/>
<keyword evidence="3" id="KW-0520">NAD</keyword>
<evidence type="ECO:0000313" key="5">
    <source>
        <dbReference type="EMBL" id="GFP32876.1"/>
    </source>
</evidence>
<evidence type="ECO:0000256" key="1">
    <source>
        <dbReference type="ARBA" id="ARBA00006601"/>
    </source>
</evidence>
<dbReference type="NCBIfam" id="TIGR03026">
    <property type="entry name" value="NDP-sugDHase"/>
    <property type="match status" value="1"/>
</dbReference>
<dbReference type="EMBL" id="BLSA01000182">
    <property type="protein sequence ID" value="GFP32876.1"/>
    <property type="molecule type" value="Genomic_DNA"/>
</dbReference>
<dbReference type="SUPFAM" id="SSF51735">
    <property type="entry name" value="NAD(P)-binding Rossmann-fold domains"/>
    <property type="match status" value="1"/>
</dbReference>
<reference evidence="5 6" key="1">
    <citation type="journal article" date="2020" name="Front. Microbiol.">
        <title>Single-cell genomics of novel Actinobacteria with the Wood-Ljungdahl pathway discovered in a serpentinizing system.</title>
        <authorList>
            <person name="Merino N."/>
            <person name="Kawai M."/>
            <person name="Boyd E.S."/>
            <person name="Colman D.R."/>
            <person name="McGlynn S.E."/>
            <person name="Nealson K.H."/>
            <person name="Kurokawa K."/>
            <person name="Hongoh Y."/>
        </authorList>
    </citation>
    <scope>NUCLEOTIDE SEQUENCE [LARGE SCALE GENOMIC DNA]</scope>
    <source>
        <strain evidence="5 6">S42</strain>
    </source>
</reference>
<dbReference type="SUPFAM" id="SSF48179">
    <property type="entry name" value="6-phosphogluconate dehydrogenase C-terminal domain-like"/>
    <property type="match status" value="1"/>
</dbReference>
<comment type="caution">
    <text evidence="5">The sequence shown here is derived from an EMBL/GenBank/DDBJ whole genome shotgun (WGS) entry which is preliminary data.</text>
</comment>
<dbReference type="Pfam" id="PF03721">
    <property type="entry name" value="UDPG_MGDP_dh_N"/>
    <property type="match status" value="1"/>
</dbReference>
<comment type="similarity">
    <text evidence="1">Belongs to the UDP-glucose/GDP-mannose dehydrogenase family.</text>
</comment>
<gene>
    <name evidence="5" type="ORF">HKBW3S42_01181</name>
</gene>
<dbReference type="Pfam" id="PF00984">
    <property type="entry name" value="UDPG_MGDP_dh"/>
    <property type="match status" value="1"/>
</dbReference>
<protein>
    <submittedName>
        <fullName evidence="5">UDP-N-acetyl-D-mannosaminuronic acid dehydrogenase</fullName>
    </submittedName>
</protein>
<dbReference type="InterPro" id="IPR017476">
    <property type="entry name" value="UDP-Glc/GDP-Man"/>
</dbReference>
<name>A0A6V8PPB1_9ACTN</name>
<feature type="domain" description="UDP-glucose/GDP-mannose dehydrogenase C-terminal" evidence="4">
    <location>
        <begin position="213"/>
        <end position="305"/>
    </location>
</feature>
<dbReference type="InterPro" id="IPR036291">
    <property type="entry name" value="NAD(P)-bd_dom_sf"/>
</dbReference>